<evidence type="ECO:0008006" key="4">
    <source>
        <dbReference type="Google" id="ProtNLM"/>
    </source>
</evidence>
<comment type="caution">
    <text evidence="2">The sequence shown here is derived from an EMBL/GenBank/DDBJ whole genome shotgun (WGS) entry which is preliminary data.</text>
</comment>
<evidence type="ECO:0000313" key="3">
    <source>
        <dbReference type="Proteomes" id="UP000295620"/>
    </source>
</evidence>
<keyword evidence="3" id="KW-1185">Reference proteome</keyword>
<sequence length="200" mass="23037">MNAYFTRTLTLLFILTLSFARPVQAQRFLIPDEAIMQYAGSIGYFSVGGGYELFKNKRGNLDINYGYVPESKGGELHIVTAKFAYRPFVIKISDWAKIYPFNPGVFVTYTFHKDLSFNFPSETYPKGYYYWSEAIRPHLSISNEFQFVGEEVLKKTGLKAVSIYSEFNTNDFYLVNYFQNSTALKITDIFKVGIGLRVKF</sequence>
<dbReference type="AlphaFoldDB" id="A0A4R6T2E7"/>
<proteinExistence type="predicted"/>
<dbReference type="EMBL" id="SNYC01000003">
    <property type="protein sequence ID" value="TDQ11878.1"/>
    <property type="molecule type" value="Genomic_DNA"/>
</dbReference>
<feature type="signal peptide" evidence="1">
    <location>
        <begin position="1"/>
        <end position="25"/>
    </location>
</feature>
<evidence type="ECO:0000313" key="2">
    <source>
        <dbReference type="EMBL" id="TDQ11878.1"/>
    </source>
</evidence>
<dbReference type="RefSeq" id="WP_243732439.1">
    <property type="nucleotide sequence ID" value="NZ_SNYC01000003.1"/>
</dbReference>
<dbReference type="Proteomes" id="UP000295620">
    <property type="component" value="Unassembled WGS sequence"/>
</dbReference>
<gene>
    <name evidence="2" type="ORF">ATK78_1008</name>
</gene>
<protein>
    <recommendedName>
        <fullName evidence="4">Outer membrane protein with beta-barrel domain</fullName>
    </recommendedName>
</protein>
<organism evidence="2 3">
    <name type="scientific">Pedobacter metabolipauper</name>
    <dbReference type="NCBI Taxonomy" id="425513"/>
    <lineage>
        <taxon>Bacteria</taxon>
        <taxon>Pseudomonadati</taxon>
        <taxon>Bacteroidota</taxon>
        <taxon>Sphingobacteriia</taxon>
        <taxon>Sphingobacteriales</taxon>
        <taxon>Sphingobacteriaceae</taxon>
        <taxon>Pedobacter</taxon>
    </lineage>
</organism>
<accession>A0A4R6T2E7</accession>
<evidence type="ECO:0000256" key="1">
    <source>
        <dbReference type="SAM" id="SignalP"/>
    </source>
</evidence>
<reference evidence="2 3" key="1">
    <citation type="submission" date="2019-03" db="EMBL/GenBank/DDBJ databases">
        <title>Genomic Encyclopedia of Archaeal and Bacterial Type Strains, Phase II (KMG-II): from individual species to whole genera.</title>
        <authorList>
            <person name="Goeker M."/>
        </authorList>
    </citation>
    <scope>NUCLEOTIDE SEQUENCE [LARGE SCALE GENOMIC DNA]</scope>
    <source>
        <strain evidence="2 3">DSM 19035</strain>
    </source>
</reference>
<feature type="chain" id="PRO_5020308599" description="Outer membrane protein with beta-barrel domain" evidence="1">
    <location>
        <begin position="26"/>
        <end position="200"/>
    </location>
</feature>
<name>A0A4R6T2E7_9SPHI</name>
<keyword evidence="1" id="KW-0732">Signal</keyword>